<gene>
    <name evidence="1" type="ORF">SAMN05660648_01313</name>
</gene>
<evidence type="ECO:0000313" key="1">
    <source>
        <dbReference type="EMBL" id="SDZ94715.1"/>
    </source>
</evidence>
<accession>A0A1H3X5P3</accession>
<reference evidence="1 2" key="1">
    <citation type="submission" date="2016-10" db="EMBL/GenBank/DDBJ databases">
        <authorList>
            <person name="de Groot N.N."/>
        </authorList>
    </citation>
    <scope>NUCLEOTIDE SEQUENCE [LARGE SCALE GENOMIC DNA]</scope>
    <source>
        <strain evidence="1 2">DSM 2872</strain>
    </source>
</reference>
<dbReference type="Gene3D" id="1.20.120.330">
    <property type="entry name" value="Nucleotidyltransferases domain 2"/>
    <property type="match status" value="1"/>
</dbReference>
<dbReference type="SUPFAM" id="SSF81593">
    <property type="entry name" value="Nucleotidyltransferase substrate binding subunit/domain"/>
    <property type="match status" value="1"/>
</dbReference>
<keyword evidence="1" id="KW-0808">Transferase</keyword>
<organism evidence="1 2">
    <name type="scientific">Selenomonas ruminantium</name>
    <dbReference type="NCBI Taxonomy" id="971"/>
    <lineage>
        <taxon>Bacteria</taxon>
        <taxon>Bacillati</taxon>
        <taxon>Bacillota</taxon>
        <taxon>Negativicutes</taxon>
        <taxon>Selenomonadales</taxon>
        <taxon>Selenomonadaceae</taxon>
        <taxon>Selenomonas</taxon>
    </lineage>
</organism>
<protein>
    <submittedName>
        <fullName evidence="1">Nucleotidyltransferase substrate binding protein, HI0074 family</fullName>
    </submittedName>
</protein>
<name>A0A1H3X5P3_SELRU</name>
<evidence type="ECO:0000313" key="2">
    <source>
        <dbReference type="Proteomes" id="UP000183469"/>
    </source>
</evidence>
<dbReference type="AlphaFoldDB" id="A0A1H3X5P3"/>
<dbReference type="GO" id="GO:0016740">
    <property type="term" value="F:transferase activity"/>
    <property type="evidence" value="ECO:0007669"/>
    <property type="project" value="UniProtKB-KW"/>
</dbReference>
<dbReference type="EMBL" id="FNQG01000005">
    <property type="protein sequence ID" value="SDZ94715.1"/>
    <property type="molecule type" value="Genomic_DNA"/>
</dbReference>
<dbReference type="NCBIfam" id="TIGR01987">
    <property type="entry name" value="HI0074"/>
    <property type="match status" value="1"/>
</dbReference>
<dbReference type="Proteomes" id="UP000183469">
    <property type="component" value="Unassembled WGS sequence"/>
</dbReference>
<proteinExistence type="predicted"/>
<dbReference type="InterPro" id="IPR010235">
    <property type="entry name" value="HepT"/>
</dbReference>
<dbReference type="Pfam" id="PF08780">
    <property type="entry name" value="NTase_sub_bind"/>
    <property type="match status" value="1"/>
</dbReference>
<dbReference type="RefSeq" id="WP_218138709.1">
    <property type="nucleotide sequence ID" value="NZ_FNQG01000005.1"/>
</dbReference>
<sequence>MCNRASMIKIESLTHRLDELEQADKILAVSNEIYRMGVIVQFNLTFELAWKSLKETLELYGVTEAATGSPREIFKAAYKLGWLKDEKIWLDMLKKRNVAIHVYDEERALTVMEMVFSAYIAVLQDLREELKQRLTAVE</sequence>